<evidence type="ECO:0000313" key="2">
    <source>
        <dbReference type="EMBL" id="RRT46122.1"/>
    </source>
</evidence>
<name>A0A426Y2Z8_ENSVE</name>
<dbReference type="AlphaFoldDB" id="A0A426Y2Z8"/>
<organism evidence="2 3">
    <name type="scientific">Ensete ventricosum</name>
    <name type="common">Abyssinian banana</name>
    <name type="synonym">Musa ensete</name>
    <dbReference type="NCBI Taxonomy" id="4639"/>
    <lineage>
        <taxon>Eukaryota</taxon>
        <taxon>Viridiplantae</taxon>
        <taxon>Streptophyta</taxon>
        <taxon>Embryophyta</taxon>
        <taxon>Tracheophyta</taxon>
        <taxon>Spermatophyta</taxon>
        <taxon>Magnoliopsida</taxon>
        <taxon>Liliopsida</taxon>
        <taxon>Zingiberales</taxon>
        <taxon>Musaceae</taxon>
        <taxon>Ensete</taxon>
    </lineage>
</organism>
<dbReference type="Proteomes" id="UP000287651">
    <property type="component" value="Unassembled WGS sequence"/>
</dbReference>
<gene>
    <name evidence="2" type="ORF">B296_00014369</name>
</gene>
<feature type="compositionally biased region" description="Low complexity" evidence="1">
    <location>
        <begin position="50"/>
        <end position="63"/>
    </location>
</feature>
<comment type="caution">
    <text evidence="2">The sequence shown here is derived from an EMBL/GenBank/DDBJ whole genome shotgun (WGS) entry which is preliminary data.</text>
</comment>
<dbReference type="EMBL" id="AMZH03015396">
    <property type="protein sequence ID" value="RRT46122.1"/>
    <property type="molecule type" value="Genomic_DNA"/>
</dbReference>
<feature type="compositionally biased region" description="Basic and acidic residues" evidence="1">
    <location>
        <begin position="33"/>
        <end position="44"/>
    </location>
</feature>
<sequence>MGMLVRRCLGQLRDVGDNGLDHPGQRSDLLGEIEERLSRHDGRPRPGVMGESPGSRGASAESRAEVSARPIFVRVHKSANVGGGRNFLWVDAPSGVFDGEFGRCVPGAISGMAILHTSLSGDERG</sequence>
<reference evidence="2 3" key="1">
    <citation type="journal article" date="2014" name="Agronomy (Basel)">
        <title>A Draft Genome Sequence for Ensete ventricosum, the Drought-Tolerant Tree Against Hunger.</title>
        <authorList>
            <person name="Harrison J."/>
            <person name="Moore K.A."/>
            <person name="Paszkiewicz K."/>
            <person name="Jones T."/>
            <person name="Grant M."/>
            <person name="Ambacheew D."/>
            <person name="Muzemil S."/>
            <person name="Studholme D.J."/>
        </authorList>
    </citation>
    <scope>NUCLEOTIDE SEQUENCE [LARGE SCALE GENOMIC DNA]</scope>
</reference>
<feature type="region of interest" description="Disordered" evidence="1">
    <location>
        <begin position="33"/>
        <end position="63"/>
    </location>
</feature>
<proteinExistence type="predicted"/>
<evidence type="ECO:0000313" key="3">
    <source>
        <dbReference type="Proteomes" id="UP000287651"/>
    </source>
</evidence>
<protein>
    <submittedName>
        <fullName evidence="2">Uncharacterized protein</fullName>
    </submittedName>
</protein>
<evidence type="ECO:0000256" key="1">
    <source>
        <dbReference type="SAM" id="MobiDB-lite"/>
    </source>
</evidence>
<accession>A0A426Y2Z8</accession>